<dbReference type="PROSITE" id="PS51257">
    <property type="entry name" value="PROKAR_LIPOPROTEIN"/>
    <property type="match status" value="1"/>
</dbReference>
<dbReference type="Proteomes" id="UP000218831">
    <property type="component" value="Unassembled WGS sequence"/>
</dbReference>
<organism evidence="2 3">
    <name type="scientific">Fodinibius salipaludis</name>
    <dbReference type="NCBI Taxonomy" id="2032627"/>
    <lineage>
        <taxon>Bacteria</taxon>
        <taxon>Pseudomonadati</taxon>
        <taxon>Balneolota</taxon>
        <taxon>Balneolia</taxon>
        <taxon>Balneolales</taxon>
        <taxon>Balneolaceae</taxon>
        <taxon>Fodinibius</taxon>
    </lineage>
</organism>
<dbReference type="AlphaFoldDB" id="A0A2A2G9T8"/>
<protein>
    <recommendedName>
        <fullName evidence="4">Lipoprotein</fullName>
    </recommendedName>
</protein>
<feature type="chain" id="PRO_5012584398" description="Lipoprotein" evidence="1">
    <location>
        <begin position="24"/>
        <end position="138"/>
    </location>
</feature>
<gene>
    <name evidence="2" type="ORF">CK503_07595</name>
</gene>
<comment type="caution">
    <text evidence="2">The sequence shown here is derived from an EMBL/GenBank/DDBJ whole genome shotgun (WGS) entry which is preliminary data.</text>
</comment>
<evidence type="ECO:0000313" key="3">
    <source>
        <dbReference type="Proteomes" id="UP000218831"/>
    </source>
</evidence>
<sequence length="138" mass="15497">MRLFLYTITAFALIIGCASSSQKSDNVESYENLVTIQKPDDEPHQQSKVYIDSVKKVTNNDELALVINGTFPDACTKLQHVTHRTAGDSLYLDIKAWRNPDMMCSQVLTPFSYVYDSITEKELNSHAEVIINGSSYSL</sequence>
<reference evidence="2 3" key="1">
    <citation type="submission" date="2017-08" db="EMBL/GenBank/DDBJ databases">
        <title>Aliifodinibius alkalisoli sp. nov., isolated from saline alkaline soil.</title>
        <authorList>
            <person name="Liu D."/>
            <person name="Zhang G."/>
        </authorList>
    </citation>
    <scope>NUCLEOTIDE SEQUENCE [LARGE SCALE GENOMIC DNA]</scope>
    <source>
        <strain evidence="2 3">WN023</strain>
    </source>
</reference>
<dbReference type="EMBL" id="NSKE01000005">
    <property type="protein sequence ID" value="PAU94068.1"/>
    <property type="molecule type" value="Genomic_DNA"/>
</dbReference>
<dbReference type="RefSeq" id="WP_095606199.1">
    <property type="nucleotide sequence ID" value="NZ_NSKE01000005.1"/>
</dbReference>
<proteinExistence type="predicted"/>
<feature type="signal peptide" evidence="1">
    <location>
        <begin position="1"/>
        <end position="23"/>
    </location>
</feature>
<evidence type="ECO:0000313" key="2">
    <source>
        <dbReference type="EMBL" id="PAU94068.1"/>
    </source>
</evidence>
<evidence type="ECO:0000256" key="1">
    <source>
        <dbReference type="SAM" id="SignalP"/>
    </source>
</evidence>
<keyword evidence="3" id="KW-1185">Reference proteome</keyword>
<accession>A0A2A2G9T8</accession>
<name>A0A2A2G9T8_9BACT</name>
<keyword evidence="1" id="KW-0732">Signal</keyword>
<evidence type="ECO:0008006" key="4">
    <source>
        <dbReference type="Google" id="ProtNLM"/>
    </source>
</evidence>
<dbReference type="OrthoDB" id="1524778at2"/>